<feature type="transmembrane region" description="Helical" evidence="8">
    <location>
        <begin position="34"/>
        <end position="54"/>
    </location>
</feature>
<comment type="caution">
    <text evidence="11">The sequence shown here is derived from an EMBL/GenBank/DDBJ whole genome shotgun (WGS) entry which is preliminary data.</text>
</comment>
<feature type="compositionally biased region" description="Basic and acidic residues" evidence="7">
    <location>
        <begin position="8"/>
        <end position="25"/>
    </location>
</feature>
<feature type="compositionally biased region" description="Basic and acidic residues" evidence="7">
    <location>
        <begin position="157"/>
        <end position="179"/>
    </location>
</feature>
<reference evidence="11 12" key="1">
    <citation type="submission" date="2024-09" db="EMBL/GenBank/DDBJ databases">
        <title>Chromosome-scale assembly of Riccia fluitans.</title>
        <authorList>
            <person name="Paukszto L."/>
            <person name="Sawicki J."/>
            <person name="Karawczyk K."/>
            <person name="Piernik-Szablinska J."/>
            <person name="Szczecinska M."/>
            <person name="Mazdziarz M."/>
        </authorList>
    </citation>
    <scope>NUCLEOTIDE SEQUENCE [LARGE SCALE GENOMIC DNA]</scope>
    <source>
        <strain evidence="11">Rf_01</strain>
        <tissue evidence="11">Aerial parts of the thallus</tissue>
    </source>
</reference>
<evidence type="ECO:0000256" key="8">
    <source>
        <dbReference type="SAM" id="Phobius"/>
    </source>
</evidence>
<comment type="similarity">
    <text evidence="2">Belongs to the PC-esterase family. TBL subfamily.</text>
</comment>
<gene>
    <name evidence="11" type="ORF">R1flu_026873</name>
</gene>
<dbReference type="Pfam" id="PF14416">
    <property type="entry name" value="PMR5N"/>
    <property type="match status" value="1"/>
</dbReference>
<keyword evidence="3 8" id="KW-0812">Transmembrane</keyword>
<evidence type="ECO:0000256" key="4">
    <source>
        <dbReference type="ARBA" id="ARBA00022968"/>
    </source>
</evidence>
<dbReference type="EMBL" id="JBHFFA010000008">
    <property type="protein sequence ID" value="KAL2608300.1"/>
    <property type="molecule type" value="Genomic_DNA"/>
</dbReference>
<keyword evidence="12" id="KW-1185">Reference proteome</keyword>
<dbReference type="InterPro" id="IPR029962">
    <property type="entry name" value="TBL"/>
</dbReference>
<feature type="region of interest" description="Disordered" evidence="7">
    <location>
        <begin position="1"/>
        <end position="25"/>
    </location>
</feature>
<evidence type="ECO:0000256" key="5">
    <source>
        <dbReference type="ARBA" id="ARBA00022989"/>
    </source>
</evidence>
<dbReference type="PANTHER" id="PTHR32285">
    <property type="entry name" value="PROTEIN TRICHOME BIREFRINGENCE-LIKE 9-RELATED"/>
    <property type="match status" value="1"/>
</dbReference>
<comment type="subcellular location">
    <subcellularLocation>
        <location evidence="1">Membrane</location>
        <topology evidence="1">Single-pass membrane protein</topology>
    </subcellularLocation>
</comment>
<dbReference type="Proteomes" id="UP001605036">
    <property type="component" value="Unassembled WGS sequence"/>
</dbReference>
<accession>A0ABD1XH56</accession>
<feature type="region of interest" description="Disordered" evidence="7">
    <location>
        <begin position="91"/>
        <end position="185"/>
    </location>
</feature>
<sequence>MPVYGNRDSPKRAAAVHEQRRTEPRKRTINNKTACLWILVALLPFLVVKIVFSYTSPFFFPQSENRVADLISELPSPDFLSPDAVFRSGNEISGSSSAVSVSPKELKIPGSRKPPAASEEAKPPQISPKSSRLNGNELPPPEATSHGEEQELDSPEDNEKKEAQKWQAPIDEKEGEKAIKSRSHSAVAPRGSKECVLYDGDWVEDPEGPLYTNETCFYKHAQQDCMSNGRPDTSYLYWKWKPRNCELPRFDAKAFLVMFRCKTIAFVGDSLSRNQMQSLLCMLSQVEIPDEIYKSPDDKSVRWRFKTYQVTLATVWSPYLLKETAEELKGIGEGQSKLFMDTVDEVWTSVMNGFDVMVLSIGQWYLKPSIYIENDQIIGCHYCPERNLTEVGFLYAYRKGVHHVLDKVTKNYKGFAILTTLSLDHFENGSWSTGGSCRREHPFKKGEKVLEGINYDMYQVVMDEYRSTVERRKSDMKKLQLELLDITVLSLLRADGHPGPFRSYHPFDHKLGYTHVQNDCLHWCLPGPIDTWNQFLVEAILPHL</sequence>
<dbReference type="InterPro" id="IPR025846">
    <property type="entry name" value="TBL_N"/>
</dbReference>
<evidence type="ECO:0000259" key="10">
    <source>
        <dbReference type="Pfam" id="PF14416"/>
    </source>
</evidence>
<evidence type="ECO:0008006" key="13">
    <source>
        <dbReference type="Google" id="ProtNLM"/>
    </source>
</evidence>
<evidence type="ECO:0000256" key="3">
    <source>
        <dbReference type="ARBA" id="ARBA00022692"/>
    </source>
</evidence>
<proteinExistence type="inferred from homology"/>
<evidence type="ECO:0000256" key="1">
    <source>
        <dbReference type="ARBA" id="ARBA00004167"/>
    </source>
</evidence>
<evidence type="ECO:0000313" key="12">
    <source>
        <dbReference type="Proteomes" id="UP001605036"/>
    </source>
</evidence>
<evidence type="ECO:0000259" key="9">
    <source>
        <dbReference type="Pfam" id="PF13839"/>
    </source>
</evidence>
<dbReference type="InterPro" id="IPR026057">
    <property type="entry name" value="TBL_C"/>
</dbReference>
<protein>
    <recommendedName>
        <fullName evidence="13">Trichome birefringence-like N-terminal domain-containing protein</fullName>
    </recommendedName>
</protein>
<dbReference type="Pfam" id="PF13839">
    <property type="entry name" value="PC-Esterase"/>
    <property type="match status" value="1"/>
</dbReference>
<feature type="domain" description="Trichome birefringence-like C-terminal" evidence="9">
    <location>
        <begin position="247"/>
        <end position="538"/>
    </location>
</feature>
<dbReference type="GO" id="GO:0016020">
    <property type="term" value="C:membrane"/>
    <property type="evidence" value="ECO:0007669"/>
    <property type="project" value="UniProtKB-SubCell"/>
</dbReference>
<evidence type="ECO:0000256" key="6">
    <source>
        <dbReference type="ARBA" id="ARBA00023136"/>
    </source>
</evidence>
<organism evidence="11 12">
    <name type="scientific">Riccia fluitans</name>
    <dbReference type="NCBI Taxonomy" id="41844"/>
    <lineage>
        <taxon>Eukaryota</taxon>
        <taxon>Viridiplantae</taxon>
        <taxon>Streptophyta</taxon>
        <taxon>Embryophyta</taxon>
        <taxon>Marchantiophyta</taxon>
        <taxon>Marchantiopsida</taxon>
        <taxon>Marchantiidae</taxon>
        <taxon>Marchantiales</taxon>
        <taxon>Ricciaceae</taxon>
        <taxon>Riccia</taxon>
    </lineage>
</organism>
<keyword evidence="4" id="KW-0735">Signal-anchor</keyword>
<dbReference type="PANTHER" id="PTHR32285:SF48">
    <property type="entry name" value="PROTEIN TRICHOME BIREFRINGENCE-LIKE 19"/>
    <property type="match status" value="1"/>
</dbReference>
<feature type="domain" description="Trichome birefringence-like N-terminal" evidence="10">
    <location>
        <begin position="193"/>
        <end position="246"/>
    </location>
</feature>
<keyword evidence="6 8" id="KW-0472">Membrane</keyword>
<evidence type="ECO:0000313" key="11">
    <source>
        <dbReference type="EMBL" id="KAL2608300.1"/>
    </source>
</evidence>
<evidence type="ECO:0000256" key="2">
    <source>
        <dbReference type="ARBA" id="ARBA00007727"/>
    </source>
</evidence>
<evidence type="ECO:0000256" key="7">
    <source>
        <dbReference type="SAM" id="MobiDB-lite"/>
    </source>
</evidence>
<keyword evidence="5 8" id="KW-1133">Transmembrane helix</keyword>
<feature type="compositionally biased region" description="Low complexity" evidence="7">
    <location>
        <begin position="93"/>
        <end position="102"/>
    </location>
</feature>
<name>A0ABD1XH56_9MARC</name>
<dbReference type="AlphaFoldDB" id="A0ABD1XH56"/>